<sequence>MYSSVTHRLHHHPLIQHVFQGGHRRSANGPESTRPLAHLTRTQGVRCHTGCAATRGPFRVFRFRSRLL</sequence>
<name>A0A0E9WC79_ANGAN</name>
<proteinExistence type="predicted"/>
<organism evidence="1">
    <name type="scientific">Anguilla anguilla</name>
    <name type="common">European freshwater eel</name>
    <name type="synonym">Muraena anguilla</name>
    <dbReference type="NCBI Taxonomy" id="7936"/>
    <lineage>
        <taxon>Eukaryota</taxon>
        <taxon>Metazoa</taxon>
        <taxon>Chordata</taxon>
        <taxon>Craniata</taxon>
        <taxon>Vertebrata</taxon>
        <taxon>Euteleostomi</taxon>
        <taxon>Actinopterygii</taxon>
        <taxon>Neopterygii</taxon>
        <taxon>Teleostei</taxon>
        <taxon>Anguilliformes</taxon>
        <taxon>Anguillidae</taxon>
        <taxon>Anguilla</taxon>
    </lineage>
</organism>
<dbReference type="AlphaFoldDB" id="A0A0E9WC79"/>
<protein>
    <submittedName>
        <fullName evidence="1">Uncharacterized protein</fullName>
    </submittedName>
</protein>
<reference evidence="1" key="1">
    <citation type="submission" date="2014-11" db="EMBL/GenBank/DDBJ databases">
        <authorList>
            <person name="Amaro Gonzalez C."/>
        </authorList>
    </citation>
    <scope>NUCLEOTIDE SEQUENCE</scope>
</reference>
<accession>A0A0E9WC79</accession>
<dbReference type="EMBL" id="GBXM01020681">
    <property type="protein sequence ID" value="JAH87896.1"/>
    <property type="molecule type" value="Transcribed_RNA"/>
</dbReference>
<evidence type="ECO:0000313" key="1">
    <source>
        <dbReference type="EMBL" id="JAH87896.1"/>
    </source>
</evidence>
<reference evidence="1" key="2">
    <citation type="journal article" date="2015" name="Fish Shellfish Immunol.">
        <title>Early steps in the European eel (Anguilla anguilla)-Vibrio vulnificus interaction in the gills: Role of the RtxA13 toxin.</title>
        <authorList>
            <person name="Callol A."/>
            <person name="Pajuelo D."/>
            <person name="Ebbesson L."/>
            <person name="Teles M."/>
            <person name="MacKenzie S."/>
            <person name="Amaro C."/>
        </authorList>
    </citation>
    <scope>NUCLEOTIDE SEQUENCE</scope>
</reference>